<name>A0A1R3GZ15_COCAP</name>
<accession>A0A1R3GZ15</accession>
<proteinExistence type="predicted"/>
<dbReference type="Gramene" id="OMO63323">
    <property type="protein sequence ID" value="OMO63323"/>
    <property type="gene ID" value="CCACVL1_22421"/>
</dbReference>
<dbReference type="Proteomes" id="UP000188268">
    <property type="component" value="Unassembled WGS sequence"/>
</dbReference>
<evidence type="ECO:0000313" key="1">
    <source>
        <dbReference type="EMBL" id="OMO63323.1"/>
    </source>
</evidence>
<evidence type="ECO:0000313" key="2">
    <source>
        <dbReference type="Proteomes" id="UP000188268"/>
    </source>
</evidence>
<dbReference type="AlphaFoldDB" id="A0A1R3GZ15"/>
<reference evidence="1 2" key="1">
    <citation type="submission" date="2013-09" db="EMBL/GenBank/DDBJ databases">
        <title>Corchorus capsularis genome sequencing.</title>
        <authorList>
            <person name="Alam M."/>
            <person name="Haque M.S."/>
            <person name="Islam M.S."/>
            <person name="Emdad E.M."/>
            <person name="Islam M.M."/>
            <person name="Ahmed B."/>
            <person name="Halim A."/>
            <person name="Hossen Q.M.M."/>
            <person name="Hossain M.Z."/>
            <person name="Ahmed R."/>
            <person name="Khan M.M."/>
            <person name="Islam R."/>
            <person name="Rashid M.M."/>
            <person name="Khan S.A."/>
            <person name="Rahman M.S."/>
            <person name="Alam M."/>
        </authorList>
    </citation>
    <scope>NUCLEOTIDE SEQUENCE [LARGE SCALE GENOMIC DNA]</scope>
    <source>
        <strain evidence="2">cv. CVL-1</strain>
        <tissue evidence="1">Whole seedling</tissue>
    </source>
</reference>
<keyword evidence="2" id="KW-1185">Reference proteome</keyword>
<gene>
    <name evidence="1" type="ORF">CCACVL1_22421</name>
</gene>
<dbReference type="EMBL" id="AWWV01012973">
    <property type="protein sequence ID" value="OMO63323.1"/>
    <property type="molecule type" value="Genomic_DNA"/>
</dbReference>
<organism evidence="1 2">
    <name type="scientific">Corchorus capsularis</name>
    <name type="common">Jute</name>
    <dbReference type="NCBI Taxonomy" id="210143"/>
    <lineage>
        <taxon>Eukaryota</taxon>
        <taxon>Viridiplantae</taxon>
        <taxon>Streptophyta</taxon>
        <taxon>Embryophyta</taxon>
        <taxon>Tracheophyta</taxon>
        <taxon>Spermatophyta</taxon>
        <taxon>Magnoliopsida</taxon>
        <taxon>eudicotyledons</taxon>
        <taxon>Gunneridae</taxon>
        <taxon>Pentapetalae</taxon>
        <taxon>rosids</taxon>
        <taxon>malvids</taxon>
        <taxon>Malvales</taxon>
        <taxon>Malvaceae</taxon>
        <taxon>Grewioideae</taxon>
        <taxon>Apeibeae</taxon>
        <taxon>Corchorus</taxon>
    </lineage>
</organism>
<comment type="caution">
    <text evidence="1">The sequence shown here is derived from an EMBL/GenBank/DDBJ whole genome shotgun (WGS) entry which is preliminary data.</text>
</comment>
<protein>
    <submittedName>
        <fullName evidence="1">Uncharacterized protein</fullName>
    </submittedName>
</protein>
<sequence>MRLSLVNNRSSIIVVATVLANSGNLLTAPPTP</sequence>